<keyword evidence="10" id="KW-0675">Receptor</keyword>
<dbReference type="InterPro" id="IPR000493">
    <property type="entry name" value="InsP3_rcpt"/>
</dbReference>
<accession>A0A024TC10</accession>
<feature type="domain" description="MIR" evidence="15">
    <location>
        <begin position="258"/>
        <end position="314"/>
    </location>
</feature>
<feature type="region of interest" description="Disordered" evidence="13">
    <location>
        <begin position="2622"/>
        <end position="2655"/>
    </location>
</feature>
<dbReference type="InterPro" id="IPR013662">
    <property type="entry name" value="RIH_assoc-dom"/>
</dbReference>
<protein>
    <recommendedName>
        <fullName evidence="15">MIR domain-containing protein</fullName>
    </recommendedName>
</protein>
<keyword evidence="3" id="KW-0813">Transport</keyword>
<keyword evidence="12" id="KW-0407">Ion channel</keyword>
<dbReference type="Pfam" id="PF02815">
    <property type="entry name" value="MIR"/>
    <property type="match status" value="1"/>
</dbReference>
<feature type="transmembrane region" description="Helical" evidence="14">
    <location>
        <begin position="2212"/>
        <end position="2239"/>
    </location>
</feature>
<comment type="similarity">
    <text evidence="2">Belongs to the InsP3 receptor family.</text>
</comment>
<dbReference type="PANTHER" id="PTHR13715">
    <property type="entry name" value="RYANODINE RECEPTOR AND IP3 RECEPTOR"/>
    <property type="match status" value="1"/>
</dbReference>
<dbReference type="eggNOG" id="KOG3533">
    <property type="taxonomic scope" value="Eukaryota"/>
</dbReference>
<dbReference type="OrthoDB" id="300855at2759"/>
<evidence type="ECO:0000256" key="13">
    <source>
        <dbReference type="SAM" id="MobiDB-lite"/>
    </source>
</evidence>
<dbReference type="InterPro" id="IPR036300">
    <property type="entry name" value="MIR_dom_sf"/>
</dbReference>
<dbReference type="Pfam" id="PF08709">
    <property type="entry name" value="Ins145_P3_rec"/>
    <property type="match status" value="1"/>
</dbReference>
<dbReference type="InterPro" id="IPR000699">
    <property type="entry name" value="RIH_dom"/>
</dbReference>
<evidence type="ECO:0000256" key="9">
    <source>
        <dbReference type="ARBA" id="ARBA00023136"/>
    </source>
</evidence>
<dbReference type="EMBL" id="KI914013">
    <property type="protein sequence ID" value="ETV91136.1"/>
    <property type="molecule type" value="Genomic_DNA"/>
</dbReference>
<dbReference type="Pfam" id="PF08454">
    <property type="entry name" value="RIH_assoc"/>
    <property type="match status" value="1"/>
</dbReference>
<dbReference type="STRING" id="157072.A0A024TC10"/>
<evidence type="ECO:0000256" key="10">
    <source>
        <dbReference type="ARBA" id="ARBA00023170"/>
    </source>
</evidence>
<dbReference type="RefSeq" id="XP_008880167.1">
    <property type="nucleotide sequence ID" value="XM_008881945.1"/>
</dbReference>
<feature type="transmembrane region" description="Helical" evidence="14">
    <location>
        <begin position="2302"/>
        <end position="2322"/>
    </location>
</feature>
<keyword evidence="7 14" id="KW-1133">Transmembrane helix</keyword>
<evidence type="ECO:0000256" key="14">
    <source>
        <dbReference type="SAM" id="Phobius"/>
    </source>
</evidence>
<keyword evidence="11" id="KW-1071">Ligand-gated ion channel</keyword>
<dbReference type="GO" id="GO:0070679">
    <property type="term" value="F:inositol 1,4,5 trisphosphate binding"/>
    <property type="evidence" value="ECO:0007669"/>
    <property type="project" value="InterPro"/>
</dbReference>
<evidence type="ECO:0000256" key="3">
    <source>
        <dbReference type="ARBA" id="ARBA00022448"/>
    </source>
</evidence>
<evidence type="ECO:0000256" key="4">
    <source>
        <dbReference type="ARBA" id="ARBA00022692"/>
    </source>
</evidence>
<sequence>MSDGGSFRVYPDAVGFLEFGMVVSLIANDRSGVIASEGFTACEVHLERTLSTAIVDDATQESHLVECHFKDCLFEIVPKMSYDATLAYEKATAQLHKNDPAPVHGFSNPLSEMRFKSESEKRLNAAAYTKSHGKHVDYGQGIQLRHVKSGKFLATKPSSFDTCDFVDIGLAPGLPAAHFVLLPRFKLRRKGEPVQIQDQIVLATDDMRLFVQPSSRFNSARAPLVTASVAHSMPWRVLVYDSSDRVRSSAEKYHQDDAQGFKAGQCLRLHHLETGSWLAYDATSATLRLDRDCDASDHATVVLSPDTLWEVERSRVHEGGAIHWTKHVCLRHVTSGKYLALANTDADQPAMAKAQRAPDTFAFRPLTHVNLRSAVARDSVVQVQHVASSAFLHAASPPVPLTEDASVSCPVEGVKVPNDEDAFKLESVPQTEVHDVMLLASYRRMLEQFVVFFDAKAPWPVTMSTEAFFADVLAALEALKAFGFYDTAADARRHVLLRKHHYMELVTRMLEAPFEPWGGPFSMAYVSLFRADARPTYDPMQSNISMTLDGLDDGSTDESAVAQPPSSGPFAALSEASLKTIHQIVRAANVLLFRMFSTCEPRDASTCGRSLSVLMKMLGHGFKASFPLSYLIQQKFHLSREFQSFSKIIRDFLDLIKAHGKSYRYVQFLVVLCTANGLAVPKIQDKICDLIFVPSEGYRDAILLETRPSHALDVGIPTRRGIEWKPVKVFYDEYYKANLHTTLAPYFYGLVQLYVALCADRNYKCIEILKDKFPRQCLLACVQDRSLARSIRAVLLNLLVVVHVDCDPQKPVASPNYTRIWHDDAIQLPQVDTTKYSADDRAFFRRLKAVVIDYLARRKGVIVVGVGELARNELTLAMMRTCHKLVDFGMVHDDLQSIVGHLVDLLDCRTDTIAHDDGVAASAGEVTVPLFENCVHRHKNPFSRQYSEDGKLHLVKPVRRLSMGTASFAKARIVHDPTTVSRFQASQGNAIVMEIKDCICATLLRIDALRLDYQLSLVLAYVKTRNRTPHAPNDHVSPLAQALAQRTCHLTCEYSLPVLANRRLDTIFLQTLMYEHPPLVSKALELLYLEFNQHEQLIKALDQVFLLVDATTVHLYATLQDDVDRLRHLAETTEVWMDLTSSGDFAASHRACTLLESLQALMQSAEGAAMTRLMSNLDVLQVVVAMVYSGSHYFHDLFPSQTAVAPASPQKPSTLVHDVLQDQQRAAIRRVYDGCMAFLCAYCAVNVQSVAEYAVMLLDFVEALPSAQDVLLAIYTHDVCDAIPPDVLVQFIRWSIFFKPAAETRFLAFLSGVAISAHTQRSLVNQIAKNPEVVDTQDVMGQGVAGRSYVAAILHLLTTIATTSEARDMCAESFVTVARWVDLFEQCEADADAFGFVAIKYLDDVLLQHDDCVYKMDDALHVRLFGAVRRFSLCCIRRHVHALAQLDMRDDKAAMGLSNDVPMIKHVLPMLVTYFPKLNPALLGHEDVDEWLAAWFVWVFCAVSRATLTDAGVESALHLCMRWLDQLWKPTSDSSSLEQLFDEGCRRSARPFIGLSGIAEPFVMDFDKPFVELVNDVHAYRVYCASNNPTSAASSPAPPDAVVMPIVPLEDKLPPLHVDIVRKQSWLPSWGRAKKKRHTSAVVPSNGKSSKSSPRAFNMPSFGAYSGDDCSIVADFVQYVRDHRQTKSAIRNELSAMMQSIVCLEDALKEEHASHAGVPAVISTFDEVAAKLVSHFQMLKHARFVKMSVVLLDVFTRTILSIEHDRKRRQMQLQLDHVGLTAVLVDLISHTDDVQVFDRCVWLGIAMLDGMNARVQERFHALLTQHAACLGKFKLHLDMLLTRTDGTRKPRPVMCFSPKTTTTRTDEPATKYQSAARQFRFLQLLCEGHYGANQQCMLGDYPGGVNLVDVATAVVVEFHTNGSWDAMALLRQVFDTITEFCQGPCPEAQLCVANYKLISAVNALLWRDTNDLTVTAVDLVRQLKASVVVTLLSLVERRVDHEIHRRLVQELNLEAIKANLIVVHDYFAATYHGQYDGNVACSRDAFLTMGFNLYILMQHLVEFEPSLLSTLVPADDVAYRTAYAFFDDRCARVEIVWPTTRDPAARPIAGDLVSIYFPLHPICVCLTDRAKRRLLDDVSRDANRLDDFYDKTHVAMLEMHHQCTLRGHAWMALLTQHLSQLKLAAFVWSVFLNGLIVVYNELDSRTPFAVQVVGYVHVALCAAIVAGHCINDVPLLLVAHRHNDHRTLRFDSSVEDTLDDVEAKVRAVSDDRLLPRRRGWFVLSVVLWDAKTMYHVSLLALAVGGAVLDMPLLFAFHVLDIVNQSTELRYISKAIVHPGKSLAHILILYMLSAYVFGFVGATYFSAYFEKDGHNGCTTLWACFLTSVDEGFKNNGGIGGYLVPSRRDAGDRLAYPRFVYDMLYYVGLVVILTNVAFGLIIDTFATLRTQHKEKQDDLKDRCFICSIDCYTFNRMTKGFEHHTRYEHNMWHYIYLFVHVRHKKFTEYNGVELYLATRMAKRDVTFLPSHRALALEKHHGTSIESGRVPSMASCAAAAIVGRPPHVGCFDGQSAICGTTGEEGATGVGASSIALQDQLTEMVHGLHAQQQEILALLHKIVATRATASPSTTPRHDRRKSLGPAKSPMPQQHTRDQST</sequence>
<evidence type="ECO:0000256" key="12">
    <source>
        <dbReference type="ARBA" id="ARBA00023303"/>
    </source>
</evidence>
<evidence type="ECO:0000256" key="6">
    <source>
        <dbReference type="ARBA" id="ARBA00022824"/>
    </source>
</evidence>
<organism evidence="16">
    <name type="scientific">Aphanomyces invadans</name>
    <dbReference type="NCBI Taxonomy" id="157072"/>
    <lineage>
        <taxon>Eukaryota</taxon>
        <taxon>Sar</taxon>
        <taxon>Stramenopiles</taxon>
        <taxon>Oomycota</taxon>
        <taxon>Saprolegniomycetes</taxon>
        <taxon>Saprolegniales</taxon>
        <taxon>Verrucalvaceae</taxon>
        <taxon>Aphanomyces</taxon>
    </lineage>
</organism>
<keyword evidence="5" id="KW-0677">Repeat</keyword>
<dbReference type="InterPro" id="IPR005821">
    <property type="entry name" value="Ion_trans_dom"/>
</dbReference>
<evidence type="ECO:0000256" key="2">
    <source>
        <dbReference type="ARBA" id="ARBA00009453"/>
    </source>
</evidence>
<keyword evidence="4 14" id="KW-0812">Transmembrane</keyword>
<dbReference type="InterPro" id="IPR015925">
    <property type="entry name" value="Ryanodine_IP3_receptor"/>
</dbReference>
<keyword evidence="6" id="KW-0256">Endoplasmic reticulum</keyword>
<name>A0A024TC10_9STRA</name>
<dbReference type="Gene3D" id="2.80.10.50">
    <property type="match status" value="2"/>
</dbReference>
<evidence type="ECO:0000313" key="16">
    <source>
        <dbReference type="EMBL" id="ETV91136.1"/>
    </source>
</evidence>
<proteinExistence type="inferred from homology"/>
<dbReference type="GeneID" id="20091198"/>
<dbReference type="VEuPathDB" id="FungiDB:H310_14148"/>
<dbReference type="PRINTS" id="PR00779">
    <property type="entry name" value="INSP3RECEPTR"/>
</dbReference>
<reference evidence="16" key="1">
    <citation type="submission" date="2013-12" db="EMBL/GenBank/DDBJ databases">
        <title>The Genome Sequence of Aphanomyces invadans NJM9701.</title>
        <authorList>
            <consortium name="The Broad Institute Genomics Platform"/>
            <person name="Russ C."/>
            <person name="Tyler B."/>
            <person name="van West P."/>
            <person name="Dieguez-Uribeondo J."/>
            <person name="Young S.K."/>
            <person name="Zeng Q."/>
            <person name="Gargeya S."/>
            <person name="Fitzgerald M."/>
            <person name="Abouelleil A."/>
            <person name="Alvarado L."/>
            <person name="Chapman S.B."/>
            <person name="Gainer-Dewar J."/>
            <person name="Goldberg J."/>
            <person name="Griggs A."/>
            <person name="Gujja S."/>
            <person name="Hansen M."/>
            <person name="Howarth C."/>
            <person name="Imamovic A."/>
            <person name="Ireland A."/>
            <person name="Larimer J."/>
            <person name="McCowan C."/>
            <person name="Murphy C."/>
            <person name="Pearson M."/>
            <person name="Poon T.W."/>
            <person name="Priest M."/>
            <person name="Roberts A."/>
            <person name="Saif S."/>
            <person name="Shea T."/>
            <person name="Sykes S."/>
            <person name="Wortman J."/>
            <person name="Nusbaum C."/>
            <person name="Birren B."/>
        </authorList>
    </citation>
    <scope>NUCLEOTIDE SEQUENCE [LARGE SCALE GENOMIC DNA]</scope>
    <source>
        <strain evidence="16">NJM9701</strain>
    </source>
</reference>
<dbReference type="CDD" id="cd23280">
    <property type="entry name" value="beta-trefoil_MIR_itr-1-like"/>
    <property type="match status" value="1"/>
</dbReference>
<dbReference type="GO" id="GO:0005789">
    <property type="term" value="C:endoplasmic reticulum membrane"/>
    <property type="evidence" value="ECO:0007669"/>
    <property type="project" value="UniProtKB-SubCell"/>
</dbReference>
<comment type="subcellular location">
    <subcellularLocation>
        <location evidence="1">Endoplasmic reticulum membrane</location>
        <topology evidence="1">Multi-pass membrane protein</topology>
    </subcellularLocation>
</comment>
<evidence type="ECO:0000256" key="11">
    <source>
        <dbReference type="ARBA" id="ARBA00023286"/>
    </source>
</evidence>
<keyword evidence="9 14" id="KW-0472">Membrane</keyword>
<dbReference type="SUPFAM" id="SSF82109">
    <property type="entry name" value="MIR domain"/>
    <property type="match status" value="1"/>
</dbReference>
<dbReference type="InterPro" id="IPR016093">
    <property type="entry name" value="MIR_motif"/>
</dbReference>
<dbReference type="Pfam" id="PF00520">
    <property type="entry name" value="Ion_trans"/>
    <property type="match status" value="1"/>
</dbReference>
<evidence type="ECO:0000256" key="7">
    <source>
        <dbReference type="ARBA" id="ARBA00022989"/>
    </source>
</evidence>
<dbReference type="GO" id="GO:0005220">
    <property type="term" value="F:inositol 1,4,5-trisphosphate-gated calcium channel activity"/>
    <property type="evidence" value="ECO:0007669"/>
    <property type="project" value="InterPro"/>
</dbReference>
<dbReference type="InterPro" id="IPR014821">
    <property type="entry name" value="Ins145_P3_rcpt"/>
</dbReference>
<feature type="domain" description="MIR" evidence="15">
    <location>
        <begin position="372"/>
        <end position="428"/>
    </location>
</feature>
<dbReference type="PANTHER" id="PTHR13715:SF99">
    <property type="entry name" value="INOSITOL 1,4,5-TRISPHOSPHATE RECEPTOR-LIKE PROTEIN A"/>
    <property type="match status" value="1"/>
</dbReference>
<feature type="transmembrane region" description="Helical" evidence="14">
    <location>
        <begin position="2342"/>
        <end position="2364"/>
    </location>
</feature>
<dbReference type="Gene3D" id="1.10.287.70">
    <property type="match status" value="1"/>
</dbReference>
<evidence type="ECO:0000259" key="15">
    <source>
        <dbReference type="PROSITE" id="PS50919"/>
    </source>
</evidence>
<feature type="transmembrane region" description="Helical" evidence="14">
    <location>
        <begin position="2421"/>
        <end position="2444"/>
    </location>
</feature>
<feature type="transmembrane region" description="Helical" evidence="14">
    <location>
        <begin position="2181"/>
        <end position="2200"/>
    </location>
</feature>
<evidence type="ECO:0000256" key="5">
    <source>
        <dbReference type="ARBA" id="ARBA00022737"/>
    </source>
</evidence>
<evidence type="ECO:0000256" key="8">
    <source>
        <dbReference type="ARBA" id="ARBA00023065"/>
    </source>
</evidence>
<dbReference type="PROSITE" id="PS50919">
    <property type="entry name" value="MIR"/>
    <property type="match status" value="2"/>
</dbReference>
<dbReference type="Pfam" id="PF01365">
    <property type="entry name" value="RYDR_ITPR"/>
    <property type="match status" value="1"/>
</dbReference>
<gene>
    <name evidence="16" type="ORF">H310_14148</name>
</gene>
<keyword evidence="8" id="KW-0406">Ion transport</keyword>
<evidence type="ECO:0000256" key="1">
    <source>
        <dbReference type="ARBA" id="ARBA00004477"/>
    </source>
</evidence>